<dbReference type="NCBIfam" id="NF045726">
    <property type="entry name" value="XXplasma_LP"/>
    <property type="match status" value="1"/>
</dbReference>
<evidence type="ECO:0000256" key="1">
    <source>
        <dbReference type="SAM" id="MobiDB-lite"/>
    </source>
</evidence>
<feature type="region of interest" description="Disordered" evidence="1">
    <location>
        <begin position="27"/>
        <end position="82"/>
    </location>
</feature>
<dbReference type="AlphaFoldDB" id="A0A654IQ61"/>
<proteinExistence type="predicted"/>
<evidence type="ECO:0008006" key="4">
    <source>
        <dbReference type="Google" id="ProtNLM"/>
    </source>
</evidence>
<feature type="compositionally biased region" description="Basic and acidic residues" evidence="1">
    <location>
        <begin position="47"/>
        <end position="81"/>
    </location>
</feature>
<keyword evidence="2" id="KW-0732">Signal</keyword>
<evidence type="ECO:0000256" key="2">
    <source>
        <dbReference type="SAM" id="SignalP"/>
    </source>
</evidence>
<accession>A0A654IQ61</accession>
<gene>
    <name evidence="3" type="ORF">MF5583_00790</name>
</gene>
<feature type="chain" id="PRO_5025021192" description="Lipoprotein" evidence="2">
    <location>
        <begin position="24"/>
        <end position="1006"/>
    </location>
</feature>
<evidence type="ECO:0000313" key="3">
    <source>
        <dbReference type="EMBL" id="VZS00808.1"/>
    </source>
</evidence>
<feature type="signal peptide" evidence="2">
    <location>
        <begin position="1"/>
        <end position="23"/>
    </location>
</feature>
<protein>
    <recommendedName>
        <fullName evidence="4">Lipoprotein</fullName>
    </recommendedName>
</protein>
<sequence>MKKLLAILGTLSIGASGATLVVACNGPKTQTKTQDSTPENRQNKPTTETKKDKDSDKSKKQDPKEEKHEKKPSTDEHKKPSELVSYSWNSAFKDNITGEDIDLALGTVVIQNNKHYKFFKDSSSSLVADLFDDKIADQVKDAKIRWEKIQKIAKEKAKDKEEAEVLHELVNFSDSLEKELKPLAEKLFQEAKDKEFLTNASNATEDYFKTLDKVKDLETWAKAKIEKNARVAKEKAKDKEEAEVLHELVNFSDSLEKELKPLAEKLFQEAKDKEFLTNASNATEDYFKTLDKVKDLETWAKAKIEKNARVAKEKAKDKEEAEVLHELVNFSDSLEKELKPLAEKLFQEAKDKEFLTNASNATEDYFKTLDKVKDLETWAKAKIEKNARVAKEKAKDKEEAEVLHELVNFSDSLEKELKPLAEKLFQEAKDKEFLTNASNATEDYFKTLDKVKDLETWAKAKIEKNARVAKEKAKDKEEAEVLHELVNFSDSLEKELKPLAEKLFQEAKDKEFLTNASNATEDYFKTLDKVKDLEAWAKAKIEKNARVAKEKAKDKEEAEVLHELVNFSDSLEKELKPLAEKLFQEAKDKEFLTNASNATEDYFKTLDKVKDLETWAKAKIEKNARVAKEKAKDKEEAEVLHELVNFSDSLEKELKPLAEKLFQEAKDKEFLTNASNATEDYFKTLDKVKDLEAWAKAKIEKNARVAKEKAKDKEEAEVLHELVNFSDSLEKELKPLAEKLFQEAKDKEFLTNASNATEDYFKTLDKVKDLETWAKAKIEKNARVAKEKAKDKEEAEVLHELVNFSDSLEKELKPLAEKLFQEAKDKEFLTNASNATEDYFKTLDKVKDLEAWAKAKIEKNARVAKEKAKDKEEAEVLHELVNFSDSLEKELKPLAEKLFQEAKDKEFLTNASNATEDYFKTLDTSKEVNEWKHEKERFNEIITNINKKVEELTGSGNSLESVITDVESNLRNYKDSIKDLKNSKEFWKYEMWNYWLEDLLKTLKRH</sequence>
<dbReference type="InterPro" id="IPR054816">
    <property type="entry name" value="Lipoprotein_mollicutes-type_CS"/>
</dbReference>
<dbReference type="PROSITE" id="PS51257">
    <property type="entry name" value="PROKAR_LIPOPROTEIN"/>
    <property type="match status" value="1"/>
</dbReference>
<dbReference type="RefSeq" id="WP_347938286.1">
    <property type="nucleotide sequence ID" value="NZ_CP142077.1"/>
</dbReference>
<feature type="compositionally biased region" description="Polar residues" evidence="1">
    <location>
        <begin position="27"/>
        <end position="40"/>
    </location>
</feature>
<dbReference type="EMBL" id="LR739236">
    <property type="protein sequence ID" value="VZS00808.1"/>
    <property type="molecule type" value="Genomic_DNA"/>
</dbReference>
<organism evidence="3">
    <name type="scientific">Mycoplasma feriruminatoris</name>
    <dbReference type="NCBI Taxonomy" id="1179777"/>
    <lineage>
        <taxon>Bacteria</taxon>
        <taxon>Bacillati</taxon>
        <taxon>Mycoplasmatota</taxon>
        <taxon>Mollicutes</taxon>
        <taxon>Mycoplasmataceae</taxon>
        <taxon>Mycoplasma</taxon>
    </lineage>
</organism>
<reference evidence="3" key="1">
    <citation type="submission" date="2019-11" db="EMBL/GenBank/DDBJ databases">
        <authorList>
            <person name="Falquet L."/>
            <person name="Falquet L."/>
        </authorList>
    </citation>
    <scope>NUCLEOTIDE SEQUENCE</scope>
    <source>
        <strain evidence="3">14/OD_0535</strain>
    </source>
</reference>
<dbReference type="NCBIfam" id="NF038029">
    <property type="entry name" value="LP_plasma"/>
    <property type="match status" value="1"/>
</dbReference>
<name>A0A654IQ61_9MOLU</name>